<evidence type="ECO:0000313" key="1">
    <source>
        <dbReference type="EMBL" id="EHO72280.1"/>
    </source>
</evidence>
<keyword evidence="2" id="KW-1185">Reference proteome</keyword>
<gene>
    <name evidence="1" type="ORF">HMPREF9944_00992</name>
</gene>
<protein>
    <submittedName>
        <fullName evidence="1">Uncharacterized protein</fullName>
    </submittedName>
</protein>
<dbReference type="HOGENOM" id="CLU_2635109_0_0_10"/>
<organism evidence="1 2">
    <name type="scientific">Segatella maculosa OT 289</name>
    <dbReference type="NCBI Taxonomy" id="999422"/>
    <lineage>
        <taxon>Bacteria</taxon>
        <taxon>Pseudomonadati</taxon>
        <taxon>Bacteroidota</taxon>
        <taxon>Bacteroidia</taxon>
        <taxon>Bacteroidales</taxon>
        <taxon>Prevotellaceae</taxon>
        <taxon>Segatella</taxon>
    </lineage>
</organism>
<dbReference type="Proteomes" id="UP000003167">
    <property type="component" value="Unassembled WGS sequence"/>
</dbReference>
<dbReference type="AlphaFoldDB" id="H1HLE8"/>
<proteinExistence type="predicted"/>
<dbReference type="EMBL" id="AGEK01000018">
    <property type="protein sequence ID" value="EHO72280.1"/>
    <property type="molecule type" value="Genomic_DNA"/>
</dbReference>
<reference evidence="1 2" key="1">
    <citation type="submission" date="2011-12" db="EMBL/GenBank/DDBJ databases">
        <title>The Genome Sequence of Prevotella maculosa OT 289.</title>
        <authorList>
            <consortium name="The Broad Institute Genome Sequencing Platform"/>
            <person name="Earl A."/>
            <person name="Ward D."/>
            <person name="Feldgarden M."/>
            <person name="Gevers D."/>
            <person name="Izard J."/>
            <person name="Blanton J.M."/>
            <person name="Mathney J."/>
            <person name="Tanner A.C."/>
            <person name="Dewhirst F.E."/>
            <person name="Young S.K."/>
            <person name="Zeng Q."/>
            <person name="Gargeya S."/>
            <person name="Fitzgerald M."/>
            <person name="Haas B."/>
            <person name="Abouelleil A."/>
            <person name="Alvarado L."/>
            <person name="Arachchi H.M."/>
            <person name="Berlin A."/>
            <person name="Chapman S.B."/>
            <person name="Gearin G."/>
            <person name="Goldberg J."/>
            <person name="Griggs A."/>
            <person name="Gujja S."/>
            <person name="Hansen M."/>
            <person name="Heiman D."/>
            <person name="Howarth C."/>
            <person name="Larimer J."/>
            <person name="Lui A."/>
            <person name="MacDonald P.J.P."/>
            <person name="McCowen C."/>
            <person name="Montmayeur A."/>
            <person name="Murphy C."/>
            <person name="Neiman D."/>
            <person name="Pearson M."/>
            <person name="Priest M."/>
            <person name="Roberts A."/>
            <person name="Saif S."/>
            <person name="Shea T."/>
            <person name="Sisk P."/>
            <person name="Stolte C."/>
            <person name="Sykes S."/>
            <person name="Wortman J."/>
            <person name="Nusbaum C."/>
            <person name="Birren B."/>
        </authorList>
    </citation>
    <scope>NUCLEOTIDE SEQUENCE [LARGE SCALE GENOMIC DNA]</scope>
    <source>
        <strain evidence="1 2">OT 289</strain>
    </source>
</reference>
<evidence type="ECO:0000313" key="2">
    <source>
        <dbReference type="Proteomes" id="UP000003167"/>
    </source>
</evidence>
<sequence>MQWEQGGNVETHGSCVRSSELQAYSTWLLGRTHEPCVPTTAGTINLSTRLRVNGQLIRPPILLTLPANLGSPSLVKR</sequence>
<accession>H1HLE8</accession>
<comment type="caution">
    <text evidence="1">The sequence shown here is derived from an EMBL/GenBank/DDBJ whole genome shotgun (WGS) entry which is preliminary data.</text>
</comment>
<name>H1HLE8_9BACT</name>
<dbReference type="STRING" id="999422.HMPREF9944_00992"/>